<feature type="domain" description="DUF1206" evidence="2">
    <location>
        <begin position="105"/>
        <end position="171"/>
    </location>
</feature>
<feature type="transmembrane region" description="Helical" evidence="1">
    <location>
        <begin position="103"/>
        <end position="124"/>
    </location>
</feature>
<dbReference type="KEGG" id="aau:AAur_3927"/>
<keyword evidence="4" id="KW-1185">Reference proteome</keyword>
<dbReference type="Pfam" id="PF06724">
    <property type="entry name" value="DUF1206"/>
    <property type="match status" value="3"/>
</dbReference>
<dbReference type="STRING" id="290340.AAur_3927"/>
<dbReference type="HOGENOM" id="CLU_073530_1_0_11"/>
<dbReference type="EMBL" id="CP000474">
    <property type="protein sequence ID" value="ABM09099.1"/>
    <property type="molecule type" value="Genomic_DNA"/>
</dbReference>
<feature type="domain" description="DUF1206" evidence="2">
    <location>
        <begin position="23"/>
        <end position="89"/>
    </location>
</feature>
<dbReference type="InterPro" id="IPR009597">
    <property type="entry name" value="DUF1206"/>
</dbReference>
<organism evidence="3 4">
    <name type="scientific">Paenarthrobacter aurescens (strain TC1)</name>
    <dbReference type="NCBI Taxonomy" id="290340"/>
    <lineage>
        <taxon>Bacteria</taxon>
        <taxon>Bacillati</taxon>
        <taxon>Actinomycetota</taxon>
        <taxon>Actinomycetes</taxon>
        <taxon>Micrococcales</taxon>
        <taxon>Micrococcaceae</taxon>
        <taxon>Paenarthrobacter</taxon>
    </lineage>
</organism>
<protein>
    <submittedName>
        <fullName evidence="3">Integral membrane protein</fullName>
    </submittedName>
</protein>
<dbReference type="AlphaFoldDB" id="A1RBJ0"/>
<dbReference type="eggNOG" id="ENOG502Z854">
    <property type="taxonomic scope" value="Bacteria"/>
</dbReference>
<feature type="transmembrane region" description="Helical" evidence="1">
    <location>
        <begin position="239"/>
        <end position="260"/>
    </location>
</feature>
<evidence type="ECO:0000259" key="2">
    <source>
        <dbReference type="Pfam" id="PF06724"/>
    </source>
</evidence>
<keyword evidence="1" id="KW-0812">Transmembrane</keyword>
<dbReference type="Proteomes" id="UP000000637">
    <property type="component" value="Chromosome"/>
</dbReference>
<keyword evidence="1" id="KW-1133">Transmembrane helix</keyword>
<feature type="transmembrane region" description="Helical" evidence="1">
    <location>
        <begin position="23"/>
        <end position="44"/>
    </location>
</feature>
<feature type="transmembrane region" description="Helical" evidence="1">
    <location>
        <begin position="191"/>
        <end position="219"/>
    </location>
</feature>
<sequence length="267" mass="27803">MRKAADVAEEAANSRTFAAVARAGYAVSGLLHVLIGVIAVQLAVGRGGEADVSGAVTELANKPAGPFLLWACFAACAALALWQLGNAILGYRNASDNKLTKRLSALGQALVFAALAATIMSFVVGQGQNSRESSSDFTVTLMKAPFGVFLLVAIGAGVAITGIVFAVRGFRQTFTKDLSLSSSQAVHKFQLWVGVVGYIAKGIALFLVGLLVVIAAVRAQPEQSTGLDGSLKALREQPYGPYLLAAVALGLISYGLFLMVKARTLRT</sequence>
<feature type="transmembrane region" description="Helical" evidence="1">
    <location>
        <begin position="64"/>
        <end position="82"/>
    </location>
</feature>
<accession>A1RBJ0</accession>
<feature type="transmembrane region" description="Helical" evidence="1">
    <location>
        <begin position="144"/>
        <end position="170"/>
    </location>
</feature>
<evidence type="ECO:0000256" key="1">
    <source>
        <dbReference type="SAM" id="Phobius"/>
    </source>
</evidence>
<reference evidence="3 4" key="1">
    <citation type="journal article" date="2006" name="PLoS Genet.">
        <title>Secrets of soil survival revealed by the genome sequence of Arthrobacter aurescens TC1.</title>
        <authorList>
            <person name="Mongodin E.F."/>
            <person name="Shapir N."/>
            <person name="Daugherty S.C."/>
            <person name="DeBoy R.T."/>
            <person name="Emerson J.B."/>
            <person name="Shvartzbeyn A."/>
            <person name="Radune D."/>
            <person name="Vamathevan J."/>
            <person name="Riggs F."/>
            <person name="Grinberg V."/>
            <person name="Khouri H."/>
            <person name="Wackett L.P."/>
            <person name="Nelson K.E."/>
            <person name="Sadowsky M.J."/>
        </authorList>
    </citation>
    <scope>NUCLEOTIDE SEQUENCE [LARGE SCALE GENOMIC DNA]</scope>
    <source>
        <strain evidence="3 4">TC1</strain>
    </source>
</reference>
<evidence type="ECO:0000313" key="3">
    <source>
        <dbReference type="EMBL" id="ABM09099.1"/>
    </source>
</evidence>
<gene>
    <name evidence="3" type="ordered locus">AAur_3927</name>
</gene>
<name>A1RBJ0_PAEAT</name>
<proteinExistence type="predicted"/>
<feature type="domain" description="DUF1206" evidence="2">
    <location>
        <begin position="196"/>
        <end position="264"/>
    </location>
</feature>
<keyword evidence="1" id="KW-0472">Membrane</keyword>
<evidence type="ECO:0000313" key="4">
    <source>
        <dbReference type="Proteomes" id="UP000000637"/>
    </source>
</evidence>